<sequence length="151" mass="16904">MSSPATTSEPAIDATCNINGDEIYWQQCSSNNMDRLADEAVWAMPFNSVDTFEVSIQHRFANASLTPRRFYNVTGNMTVDFEKVSMPANLTIMGTSVSEVWWWLKVRSLEDGGETGCVGHDHHVCEPVRNADGSIKGFMHLESELRSAQRE</sequence>
<gene>
    <name evidence="1" type="ORF">N0V93_007478</name>
</gene>
<evidence type="ECO:0000313" key="2">
    <source>
        <dbReference type="Proteomes" id="UP001140453"/>
    </source>
</evidence>
<proteinExistence type="predicted"/>
<dbReference type="AlphaFoldDB" id="A0A9W9CWM8"/>
<dbReference type="OrthoDB" id="5235397at2759"/>
<organism evidence="1 2">
    <name type="scientific">Gnomoniopsis smithogilvyi</name>
    <dbReference type="NCBI Taxonomy" id="1191159"/>
    <lineage>
        <taxon>Eukaryota</taxon>
        <taxon>Fungi</taxon>
        <taxon>Dikarya</taxon>
        <taxon>Ascomycota</taxon>
        <taxon>Pezizomycotina</taxon>
        <taxon>Sordariomycetes</taxon>
        <taxon>Sordariomycetidae</taxon>
        <taxon>Diaporthales</taxon>
        <taxon>Gnomoniaceae</taxon>
        <taxon>Gnomoniopsis</taxon>
    </lineage>
</organism>
<keyword evidence="2" id="KW-1185">Reference proteome</keyword>
<reference evidence="1" key="1">
    <citation type="submission" date="2022-10" db="EMBL/GenBank/DDBJ databases">
        <title>Tapping the CABI collections for fungal endophytes: first genome assemblies for Collariella, Neodidymelliopsis, Ascochyta clinopodiicola, Didymella pomorum, Didymosphaeria variabile, Neocosmospora piperis and Neocucurbitaria cava.</title>
        <authorList>
            <person name="Hill R."/>
        </authorList>
    </citation>
    <scope>NUCLEOTIDE SEQUENCE</scope>
    <source>
        <strain evidence="1">IMI 355082</strain>
    </source>
</reference>
<protein>
    <submittedName>
        <fullName evidence="1">Uncharacterized protein</fullName>
    </submittedName>
</protein>
<comment type="caution">
    <text evidence="1">The sequence shown here is derived from an EMBL/GenBank/DDBJ whole genome shotgun (WGS) entry which is preliminary data.</text>
</comment>
<dbReference type="Proteomes" id="UP001140453">
    <property type="component" value="Unassembled WGS sequence"/>
</dbReference>
<name>A0A9W9CWM8_9PEZI</name>
<accession>A0A9W9CWM8</accession>
<dbReference type="EMBL" id="JAPEVB010000004">
    <property type="protein sequence ID" value="KAJ4390005.1"/>
    <property type="molecule type" value="Genomic_DNA"/>
</dbReference>
<evidence type="ECO:0000313" key="1">
    <source>
        <dbReference type="EMBL" id="KAJ4390005.1"/>
    </source>
</evidence>